<dbReference type="InterPro" id="IPR029001">
    <property type="entry name" value="ITPase-like_fam"/>
</dbReference>
<dbReference type="CDD" id="cd00555">
    <property type="entry name" value="Maf"/>
    <property type="match status" value="1"/>
</dbReference>
<dbReference type="Gene3D" id="3.90.950.10">
    <property type="match status" value="1"/>
</dbReference>
<dbReference type="AlphaFoldDB" id="A0A8J8NI35"/>
<dbReference type="PANTHER" id="PTHR43213:SF5">
    <property type="entry name" value="BIFUNCTIONAL DTTP_UTP PYROPHOSPHATASE_METHYLTRANSFERASE PROTEIN-RELATED"/>
    <property type="match status" value="1"/>
</dbReference>
<keyword evidence="4" id="KW-1185">Reference proteome</keyword>
<dbReference type="NCBIfam" id="TIGR00172">
    <property type="entry name" value="maf"/>
    <property type="match status" value="1"/>
</dbReference>
<dbReference type="SUPFAM" id="SSF52972">
    <property type="entry name" value="ITPase-like"/>
    <property type="match status" value="1"/>
</dbReference>
<dbReference type="InterPro" id="IPR003697">
    <property type="entry name" value="Maf-like"/>
</dbReference>
<proteinExistence type="inferred from homology"/>
<evidence type="ECO:0000256" key="1">
    <source>
        <dbReference type="ARBA" id="ARBA00001968"/>
    </source>
</evidence>
<dbReference type="EMBL" id="RRYP01015257">
    <property type="protein sequence ID" value="TNV75586.1"/>
    <property type="molecule type" value="Genomic_DNA"/>
</dbReference>
<reference evidence="3" key="1">
    <citation type="submission" date="2019-06" db="EMBL/GenBank/DDBJ databases">
        <authorList>
            <person name="Zheng W."/>
        </authorList>
    </citation>
    <scope>NUCLEOTIDE SEQUENCE</scope>
    <source>
        <strain evidence="3">QDHG01</strain>
    </source>
</reference>
<organism evidence="3 4">
    <name type="scientific">Halteria grandinella</name>
    <dbReference type="NCBI Taxonomy" id="5974"/>
    <lineage>
        <taxon>Eukaryota</taxon>
        <taxon>Sar</taxon>
        <taxon>Alveolata</taxon>
        <taxon>Ciliophora</taxon>
        <taxon>Intramacronucleata</taxon>
        <taxon>Spirotrichea</taxon>
        <taxon>Stichotrichia</taxon>
        <taxon>Sporadotrichida</taxon>
        <taxon>Halteriidae</taxon>
        <taxon>Halteria</taxon>
    </lineage>
</organism>
<evidence type="ECO:0000313" key="4">
    <source>
        <dbReference type="Proteomes" id="UP000785679"/>
    </source>
</evidence>
<gene>
    <name evidence="3" type="ORF">FGO68_gene1096</name>
</gene>
<accession>A0A8J8NI35</accession>
<evidence type="ECO:0000256" key="2">
    <source>
        <dbReference type="ARBA" id="ARBA00022801"/>
    </source>
</evidence>
<comment type="caution">
    <text evidence="3">The sequence shown here is derived from an EMBL/GenBank/DDBJ whole genome shotgun (WGS) entry which is preliminary data.</text>
</comment>
<protein>
    <submittedName>
        <fullName evidence="3">Uncharacterized protein</fullName>
    </submittedName>
</protein>
<dbReference type="Pfam" id="PF02545">
    <property type="entry name" value="Maf"/>
    <property type="match status" value="1"/>
</dbReference>
<sequence>MLLPILDKLKEHKIVLASASVNRKNILEKANLTFEISPSTFEENLPHSDFPTTSDYVVKTSEMKLVHKLQEYNEKSLDASIFIVADTIISLNDSEILEKPQDKEHAFMMLRRISDAGSHEVMTSVWIAFAKRNVESGMLEVTQKKNILDKTRVHFLPLSDEVIKAYVESGEPFGKAGGYGIQGIAGTFIHKIEGCYYSVWGFPLASFCRELTDMINQQ</sequence>
<dbReference type="PANTHER" id="PTHR43213">
    <property type="entry name" value="BIFUNCTIONAL DTTP/UTP PYROPHOSPHATASE/METHYLTRANSFERASE PROTEIN-RELATED"/>
    <property type="match status" value="1"/>
</dbReference>
<dbReference type="GO" id="GO:0047429">
    <property type="term" value="F:nucleoside triphosphate diphosphatase activity"/>
    <property type="evidence" value="ECO:0007669"/>
    <property type="project" value="InterPro"/>
</dbReference>
<comment type="cofactor">
    <cofactor evidence="1">
        <name>a divalent metal cation</name>
        <dbReference type="ChEBI" id="CHEBI:60240"/>
    </cofactor>
</comment>
<evidence type="ECO:0000313" key="3">
    <source>
        <dbReference type="EMBL" id="TNV75586.1"/>
    </source>
</evidence>
<dbReference type="HAMAP" id="MF_00528">
    <property type="entry name" value="Maf"/>
    <property type="match status" value="1"/>
</dbReference>
<dbReference type="OrthoDB" id="10267058at2759"/>
<dbReference type="PIRSF" id="PIRSF006305">
    <property type="entry name" value="Maf"/>
    <property type="match status" value="1"/>
</dbReference>
<name>A0A8J8NI35_HALGN</name>
<keyword evidence="2" id="KW-0378">Hydrolase</keyword>
<dbReference type="Proteomes" id="UP000785679">
    <property type="component" value="Unassembled WGS sequence"/>
</dbReference>